<evidence type="ECO:0000313" key="4">
    <source>
        <dbReference type="Proteomes" id="UP000469523"/>
    </source>
</evidence>
<evidence type="ECO:0000313" key="3">
    <source>
        <dbReference type="EMBL" id="MSU02043.1"/>
    </source>
</evidence>
<dbReference type="InterPro" id="IPR001732">
    <property type="entry name" value="UDP-Glc/GDP-Man_DH_N"/>
</dbReference>
<gene>
    <name evidence="3" type="ORF">FYJ83_11235</name>
</gene>
<dbReference type="InterPro" id="IPR028359">
    <property type="entry name" value="UDP_ManNAc/GlcNAc_DH"/>
</dbReference>
<name>A0A6N7XX66_9FIRM</name>
<reference evidence="3 4" key="1">
    <citation type="submission" date="2019-09" db="EMBL/GenBank/DDBJ databases">
        <title>In-depth cultivation of the pig gut microbiome towards novel bacterial diversity and tailored functional studies.</title>
        <authorList>
            <person name="Wylensek D."/>
            <person name="Hitch T.C.A."/>
            <person name="Clavel T."/>
        </authorList>
    </citation>
    <scope>NUCLEOTIDE SEQUENCE [LARGE SCALE GENOMIC DNA]</scope>
    <source>
        <strain evidence="3 4">WCA3-693-APC-4?</strain>
    </source>
</reference>
<dbReference type="EMBL" id="VUNQ01000023">
    <property type="protein sequence ID" value="MSU02043.1"/>
    <property type="molecule type" value="Genomic_DNA"/>
</dbReference>
<dbReference type="PROSITE" id="PS51677">
    <property type="entry name" value="NODB"/>
    <property type="match status" value="1"/>
</dbReference>
<dbReference type="InterPro" id="IPR011330">
    <property type="entry name" value="Glyco_hydro/deAcase_b/a-brl"/>
</dbReference>
<dbReference type="Gene3D" id="3.20.20.370">
    <property type="entry name" value="Glycoside hydrolase/deacetylase"/>
    <property type="match status" value="2"/>
</dbReference>
<dbReference type="InterPro" id="IPR017476">
    <property type="entry name" value="UDP-Glc/GDP-Man"/>
</dbReference>
<protein>
    <submittedName>
        <fullName evidence="3">Polysaccharide deacetylase family protein</fullName>
    </submittedName>
</protein>
<evidence type="ECO:0000256" key="1">
    <source>
        <dbReference type="ARBA" id="ARBA00006601"/>
    </source>
</evidence>
<dbReference type="CDD" id="cd10917">
    <property type="entry name" value="CE4_NodB_like_6s_7s"/>
    <property type="match status" value="2"/>
</dbReference>
<dbReference type="Proteomes" id="UP000469523">
    <property type="component" value="Unassembled WGS sequence"/>
</dbReference>
<dbReference type="PANTHER" id="PTHR43491:SF2">
    <property type="entry name" value="UDP-N-ACETYL-D-MANNOSAMINE DEHYDROGENASE"/>
    <property type="match status" value="1"/>
</dbReference>
<dbReference type="InterPro" id="IPR002509">
    <property type="entry name" value="NODB_dom"/>
</dbReference>
<accession>A0A6N7XX66</accession>
<dbReference type="SUPFAM" id="SSF88713">
    <property type="entry name" value="Glycoside hydrolase/deacetylase"/>
    <property type="match status" value="2"/>
</dbReference>
<dbReference type="GO" id="GO:0016810">
    <property type="term" value="F:hydrolase activity, acting on carbon-nitrogen (but not peptide) bonds"/>
    <property type="evidence" value="ECO:0007669"/>
    <property type="project" value="InterPro"/>
</dbReference>
<comment type="caution">
    <text evidence="3">The sequence shown here is derived from an EMBL/GenBank/DDBJ whole genome shotgun (WGS) entry which is preliminary data.</text>
</comment>
<dbReference type="GO" id="GO:0016616">
    <property type="term" value="F:oxidoreductase activity, acting on the CH-OH group of donors, NAD or NADP as acceptor"/>
    <property type="evidence" value="ECO:0007669"/>
    <property type="project" value="InterPro"/>
</dbReference>
<dbReference type="Pfam" id="PF01522">
    <property type="entry name" value="Polysacc_deac_1"/>
    <property type="match status" value="2"/>
</dbReference>
<dbReference type="SUPFAM" id="SSF51735">
    <property type="entry name" value="NAD(P)-binding Rossmann-fold domains"/>
    <property type="match status" value="1"/>
</dbReference>
<dbReference type="AlphaFoldDB" id="A0A6N7XX66"/>
<organism evidence="3 4">
    <name type="scientific">Tissierella pigra</name>
    <dbReference type="NCBI Taxonomy" id="2607614"/>
    <lineage>
        <taxon>Bacteria</taxon>
        <taxon>Bacillati</taxon>
        <taxon>Bacillota</taxon>
        <taxon>Tissierellia</taxon>
        <taxon>Tissierellales</taxon>
        <taxon>Tissierellaceae</taxon>
        <taxon>Tissierella</taxon>
    </lineage>
</organism>
<feature type="domain" description="NodB homology" evidence="2">
    <location>
        <begin position="644"/>
        <end position="868"/>
    </location>
</feature>
<evidence type="ECO:0000259" key="2">
    <source>
        <dbReference type="PROSITE" id="PS51677"/>
    </source>
</evidence>
<dbReference type="Gene3D" id="3.40.50.720">
    <property type="entry name" value="NAD(P)-binding Rossmann-like Domain"/>
    <property type="match status" value="1"/>
</dbReference>
<dbReference type="GO" id="GO:0000271">
    <property type="term" value="P:polysaccharide biosynthetic process"/>
    <property type="evidence" value="ECO:0007669"/>
    <property type="project" value="InterPro"/>
</dbReference>
<dbReference type="Pfam" id="PF03721">
    <property type="entry name" value="UDPG_MGDP_dh_N"/>
    <property type="match status" value="1"/>
</dbReference>
<keyword evidence="4" id="KW-1185">Reference proteome</keyword>
<sequence length="875" mass="99423">MQNSYKGTKSVEKIGVIGLGYVGLPLAMAFSKEIKTIGYDSDKEKIKVYMASEEFKNSNLEFTWDENRLKEANVIIVAVPTPINGENIPDLNLVKEASIVAGRNLTRNTVVVYESTVYPGVTEDICIPILERESKLIVGKDFKVGYSPERINPGDKTNVLGNIVKIVSGIDDETIEYISSLYELIIEAGTHTEYLSYQSFKDYNQVLNYVKNLKKGSIITIKMDGVLEEDEYSKPPEPAKPAIDKQSTVPKNNIVIELTPKERLINMVDWLLRALEETEHKSVLVEDLEFYDNDDLDNEVNKEQIKTNTTKKIKKALWLKKHQSKESAKEPIKGITKEELDEFRKNNNGKKSKEYSTIYTTEKSLSYTFYGVSNIEVLNKVLDNLDILEVKGTFYITKKDLIDMPDTIKRIAEKGHEIGISLKESEDKDFYSTLETILFVQREVNKLTDQTPALVRYPYYLELNDEILEAISSGNCTVLWDNISISSSKVGKDGTLKDVMNNAFGESNISVHRGYVIYYRMDYYNDINIIPDSMLKIVKDRIDTIAYSDEIPDNGSSYSIRPAGDIMKGNKVYNYPLKDEEILHIVKDKIHSGYLLNYSESDKFDLIKNKYIGNPFIGTPNTLPGFTEEELKEVDKTGVFTDDKVLFLTFDDWATDKAVNQLLYVLDKHNVKASFFIRTNYIDNNPNLLRAIAEAGHDVGSHTNNHLPFAIAEDKQEEDDTKSIYYSPNEEEILERKKDLLVSYNKLQYVIGDIYMDNRPALNTILRPPTLAMSRSGMEAILDMGFSHIVSGDFSTRDYEDKKSEALVYKIINGMVTDNGNPMNIQNGSILVMHMSDFKGNPFHDPNLTAKALDMAIPILKSKGYSFARLSDYLK</sequence>
<dbReference type="PIRSF" id="PIRSF000124">
    <property type="entry name" value="UDPglc_GDPman_dh"/>
    <property type="match status" value="1"/>
</dbReference>
<proteinExistence type="inferred from homology"/>
<dbReference type="GO" id="GO:0051287">
    <property type="term" value="F:NAD binding"/>
    <property type="evidence" value="ECO:0007669"/>
    <property type="project" value="InterPro"/>
</dbReference>
<dbReference type="GO" id="GO:0016628">
    <property type="term" value="F:oxidoreductase activity, acting on the CH-CH group of donors, NAD or NADP as acceptor"/>
    <property type="evidence" value="ECO:0007669"/>
    <property type="project" value="InterPro"/>
</dbReference>
<comment type="similarity">
    <text evidence="1">Belongs to the UDP-glucose/GDP-mannose dehydrogenase family.</text>
</comment>
<dbReference type="InterPro" id="IPR036291">
    <property type="entry name" value="NAD(P)-bd_dom_sf"/>
</dbReference>
<dbReference type="RefSeq" id="WP_154440666.1">
    <property type="nucleotide sequence ID" value="NZ_VUNQ01000023.1"/>
</dbReference>
<dbReference type="PANTHER" id="PTHR43491">
    <property type="entry name" value="UDP-N-ACETYL-D-MANNOSAMINE DEHYDROGENASE"/>
    <property type="match status" value="1"/>
</dbReference>
<dbReference type="PIRSF" id="PIRSF500136">
    <property type="entry name" value="UDP_ManNAc_DH"/>
    <property type="match status" value="1"/>
</dbReference>